<feature type="signal peptide" evidence="1">
    <location>
        <begin position="1"/>
        <end position="20"/>
    </location>
</feature>
<organism evidence="2 3">
    <name type="scientific">Solitalea canadensis (strain ATCC 29591 / DSM 3403 / JCM 21819 / LMG 8368 / NBRC 15130 / NCIMB 12057 / USAM 9D)</name>
    <name type="common">Flexibacter canadensis</name>
    <dbReference type="NCBI Taxonomy" id="929556"/>
    <lineage>
        <taxon>Bacteria</taxon>
        <taxon>Pseudomonadati</taxon>
        <taxon>Bacteroidota</taxon>
        <taxon>Sphingobacteriia</taxon>
        <taxon>Sphingobacteriales</taxon>
        <taxon>Sphingobacteriaceae</taxon>
        <taxon>Solitalea</taxon>
    </lineage>
</organism>
<sequence length="89" mass="9614">MKQIRIKFAVLALIAGTALAFSTNAKSITITPGWYQVNSSGDRANDIHLTDDPLEAASFCEAPFTQNCVAEYDEDGTRVSAILQGDFSN</sequence>
<gene>
    <name evidence="2" type="ordered locus">Solca_0199</name>
</gene>
<proteinExistence type="predicted"/>
<dbReference type="RefSeq" id="WP_014678574.1">
    <property type="nucleotide sequence ID" value="NC_017770.1"/>
</dbReference>
<name>H8KNT5_SOLCM</name>
<reference evidence="2" key="1">
    <citation type="submission" date="2012-02" db="EMBL/GenBank/DDBJ databases">
        <title>The complete genome of Solitalea canadensis DSM 3403.</title>
        <authorList>
            <consortium name="US DOE Joint Genome Institute (JGI-PGF)"/>
            <person name="Lucas S."/>
            <person name="Copeland A."/>
            <person name="Lapidus A."/>
            <person name="Glavina del Rio T."/>
            <person name="Dalin E."/>
            <person name="Tice H."/>
            <person name="Bruce D."/>
            <person name="Goodwin L."/>
            <person name="Pitluck S."/>
            <person name="Peters L."/>
            <person name="Ovchinnikova G."/>
            <person name="Lu M."/>
            <person name="Kyrpides N."/>
            <person name="Mavromatis K."/>
            <person name="Ivanova N."/>
            <person name="Brettin T."/>
            <person name="Detter J.C."/>
            <person name="Han C."/>
            <person name="Larimer F."/>
            <person name="Land M."/>
            <person name="Hauser L."/>
            <person name="Markowitz V."/>
            <person name="Cheng J.-F."/>
            <person name="Hugenholtz P."/>
            <person name="Woyke T."/>
            <person name="Wu D."/>
            <person name="Spring S."/>
            <person name="Schroeder M."/>
            <person name="Kopitz M."/>
            <person name="Brambilla E."/>
            <person name="Klenk H.-P."/>
            <person name="Eisen J.A."/>
        </authorList>
    </citation>
    <scope>NUCLEOTIDE SEQUENCE</scope>
    <source>
        <strain evidence="2">DSM 3403</strain>
    </source>
</reference>
<evidence type="ECO:0000256" key="1">
    <source>
        <dbReference type="SAM" id="SignalP"/>
    </source>
</evidence>
<evidence type="ECO:0000313" key="3">
    <source>
        <dbReference type="Proteomes" id="UP000007590"/>
    </source>
</evidence>
<dbReference type="Proteomes" id="UP000007590">
    <property type="component" value="Chromosome"/>
</dbReference>
<dbReference type="AlphaFoldDB" id="H8KNT5"/>
<dbReference type="EMBL" id="CP003349">
    <property type="protein sequence ID" value="AFD05346.1"/>
    <property type="molecule type" value="Genomic_DNA"/>
</dbReference>
<keyword evidence="1" id="KW-0732">Signal</keyword>
<keyword evidence="3" id="KW-1185">Reference proteome</keyword>
<dbReference type="KEGG" id="scn:Solca_0199"/>
<dbReference type="HOGENOM" id="CLU_2453015_0_0_10"/>
<feature type="chain" id="PRO_5003613229" evidence="1">
    <location>
        <begin position="21"/>
        <end position="89"/>
    </location>
</feature>
<evidence type="ECO:0000313" key="2">
    <source>
        <dbReference type="EMBL" id="AFD05346.1"/>
    </source>
</evidence>
<protein>
    <submittedName>
        <fullName evidence="2">Uncharacterized protein</fullName>
    </submittedName>
</protein>
<accession>H8KNT5</accession>